<evidence type="ECO:0000313" key="2">
    <source>
        <dbReference type="WBParaSite" id="ALUE_0000910401-mRNA-1"/>
    </source>
</evidence>
<protein>
    <submittedName>
        <fullName evidence="2">Tick transposon</fullName>
    </submittedName>
</protein>
<name>A0A0M3HZG9_ASCLU</name>
<dbReference type="AlphaFoldDB" id="A0A0M3HZG9"/>
<evidence type="ECO:0000313" key="1">
    <source>
        <dbReference type="Proteomes" id="UP000036681"/>
    </source>
</evidence>
<sequence>LKRVLFVQPAQNHPHNAENVVRAAALKGLILQATPPLSRLAVVFLKRFRFIAHPYVHVSCAVCFAETVKPQCDNIWSCCSFRLNYFIQVVTLLQTTVSAIQAYVSRNNLPHKKGRLRLRIQIETGLVVFRSTATTLNVDNRKCTSQSSTAIFAVFFFHTTKIVFHEYLFKKLRLFLGFELNSPIRIYILNKYI</sequence>
<accession>A0A0M3HZG9</accession>
<organism evidence="1 2">
    <name type="scientific">Ascaris lumbricoides</name>
    <name type="common">Giant roundworm</name>
    <dbReference type="NCBI Taxonomy" id="6252"/>
    <lineage>
        <taxon>Eukaryota</taxon>
        <taxon>Metazoa</taxon>
        <taxon>Ecdysozoa</taxon>
        <taxon>Nematoda</taxon>
        <taxon>Chromadorea</taxon>
        <taxon>Rhabditida</taxon>
        <taxon>Spirurina</taxon>
        <taxon>Ascaridomorpha</taxon>
        <taxon>Ascaridoidea</taxon>
        <taxon>Ascarididae</taxon>
        <taxon>Ascaris</taxon>
    </lineage>
</organism>
<reference evidence="2" key="1">
    <citation type="submission" date="2017-02" db="UniProtKB">
        <authorList>
            <consortium name="WormBaseParasite"/>
        </authorList>
    </citation>
    <scope>IDENTIFICATION</scope>
</reference>
<dbReference type="Proteomes" id="UP000036681">
    <property type="component" value="Unplaced"/>
</dbReference>
<keyword evidence="1" id="KW-1185">Reference proteome</keyword>
<dbReference type="WBParaSite" id="ALUE_0000910401-mRNA-1">
    <property type="protein sequence ID" value="ALUE_0000910401-mRNA-1"/>
    <property type="gene ID" value="ALUE_0000910401"/>
</dbReference>
<proteinExistence type="predicted"/>